<keyword evidence="1" id="KW-0732">Signal</keyword>
<accession>A0ABZ1BTB9</accession>
<dbReference type="Proteomes" id="UP001332192">
    <property type="component" value="Chromosome"/>
</dbReference>
<dbReference type="PANTHER" id="PTHR35038">
    <property type="entry name" value="DISSIMILATORY SULFITE REDUCTASE SIRA"/>
    <property type="match status" value="1"/>
</dbReference>
<dbReference type="EMBL" id="CP141615">
    <property type="protein sequence ID" value="WRP16024.1"/>
    <property type="molecule type" value="Genomic_DNA"/>
</dbReference>
<dbReference type="RefSeq" id="WP_324715297.1">
    <property type="nucleotide sequence ID" value="NZ_CP141615.1"/>
</dbReference>
<evidence type="ECO:0000313" key="3">
    <source>
        <dbReference type="Proteomes" id="UP001332192"/>
    </source>
</evidence>
<reference evidence="2 3" key="1">
    <citation type="journal article" date="2024" name="Front. Microbiol.">
        <title>Novel thermophilic genera Geochorda gen. nov. and Carboxydochorda gen. nov. from the deep terrestrial subsurface reveal the ecophysiological diversity in the class Limnochordia.</title>
        <authorList>
            <person name="Karnachuk O.V."/>
            <person name="Lukina A.P."/>
            <person name="Avakyan M.R."/>
            <person name="Kadnikov V.V."/>
            <person name="Begmatov S."/>
            <person name="Beletsky A.V."/>
            <person name="Vlasova K.G."/>
            <person name="Novikov A.A."/>
            <person name="Shcherbakova V.A."/>
            <person name="Mardanov A.V."/>
            <person name="Ravin N.V."/>
        </authorList>
    </citation>
    <scope>NUCLEOTIDE SEQUENCE [LARGE SCALE GENOMIC DNA]</scope>
    <source>
        <strain evidence="2 3">L945</strain>
    </source>
</reference>
<dbReference type="SUPFAM" id="SSF48695">
    <property type="entry name" value="Multiheme cytochromes"/>
    <property type="match status" value="1"/>
</dbReference>
<name>A0ABZ1BTB9_9FIRM</name>
<keyword evidence="3" id="KW-1185">Reference proteome</keyword>
<sequence length="388" mass="40758">MTRHVRGMVWGLAVAGALVLAFAGLLGSGVLAGSGGGSSDIETQWAVSGHANEELAKEEATVEMRQAGAASCARCHASQGFQAWVAQLQAGQPGNLLGPDGKPASVEYMQSLGLTTAQVKPIDCDACHTETYELRIAGSTPMLPSGFAAHGVGSGALCMTCHNTRNGKVAWNATDPGRFTAPHHSAQADVIMGQNAYFVNVDAASFISPHAAFTGDACVTCHFELGEDGHKFEASRKVCVDCHGPEYTAARVEGPTRELLARTAKAYNERFMALYASKVKTADLWDPDTDKTSAGAPLDGTSIAGVELTAIHGQQGLKMTLRDGQVVYSQLAGLKGSDGKPVVPTSDPLVRGAWNYLMILWDGSYGVHNPAYTRAVLLATESALAQRP</sequence>
<gene>
    <name evidence="2" type="ORF">U7230_07855</name>
</gene>
<evidence type="ECO:0000313" key="2">
    <source>
        <dbReference type="EMBL" id="WRP16024.1"/>
    </source>
</evidence>
<organism evidence="2 3">
    <name type="scientific">Carboxydichorda subterranea</name>
    <dbReference type="NCBI Taxonomy" id="3109565"/>
    <lineage>
        <taxon>Bacteria</taxon>
        <taxon>Bacillati</taxon>
        <taxon>Bacillota</taxon>
        <taxon>Limnochordia</taxon>
        <taxon>Limnochordales</taxon>
        <taxon>Geochordaceae</taxon>
        <taxon>Carboxydichorda</taxon>
    </lineage>
</organism>
<dbReference type="PANTHER" id="PTHR35038:SF8">
    <property type="entry name" value="C-TYPE POLYHEME CYTOCHROME OMCC"/>
    <property type="match status" value="1"/>
</dbReference>
<evidence type="ECO:0000256" key="1">
    <source>
        <dbReference type="ARBA" id="ARBA00022729"/>
    </source>
</evidence>
<dbReference type="InterPro" id="IPR051829">
    <property type="entry name" value="Multiheme_Cytochr_ET"/>
</dbReference>
<dbReference type="InterPro" id="IPR036280">
    <property type="entry name" value="Multihaem_cyt_sf"/>
</dbReference>
<protein>
    <submittedName>
        <fullName evidence="2">Uncharacterized protein</fullName>
    </submittedName>
</protein>
<dbReference type="Gene3D" id="1.10.1130.10">
    <property type="entry name" value="Flavocytochrome C3, Chain A"/>
    <property type="match status" value="1"/>
</dbReference>
<proteinExistence type="predicted"/>